<dbReference type="PROSITE" id="PS00694">
    <property type="entry name" value="ENT_VIR_OMP_1"/>
    <property type="match status" value="1"/>
</dbReference>
<protein>
    <submittedName>
        <fullName evidence="7">Virulence-related outer membrane protein</fullName>
    </submittedName>
</protein>
<comment type="caution">
    <text evidence="7">The sequence shown here is derived from an EMBL/GenBank/DDBJ whole genome shotgun (WGS) entry which is preliminary data.</text>
</comment>
<reference evidence="7 8" key="1">
    <citation type="submission" date="2017-01" db="EMBL/GenBank/DDBJ databases">
        <title>Deconstructing symbiosis and pathogenesis requirements using a combined genomic-metabolomic approach.</title>
        <authorList>
            <person name="Tobias N.J."/>
            <person name="Wolff H."/>
            <person name="Djahanschiri B."/>
            <person name="Ebersberger I."/>
            <person name="Bode H.B."/>
        </authorList>
    </citation>
    <scope>NUCLEOTIDE SEQUENCE [LARGE SCALE GENOMIC DNA]</scope>
    <source>
        <strain evidence="7 8">DSM 4764</strain>
    </source>
</reference>
<gene>
    <name evidence="7" type="ORF">Xbed_01949</name>
</gene>
<dbReference type="InterPro" id="IPR011250">
    <property type="entry name" value="OMP/PagP_B-barrel"/>
</dbReference>
<sequence length="185" mass="20168">MKKTLFISAILAGLSITSLTANANEHNTISVGYAQSKMSDESFKEIFDKPKGFNLKYRYEFNDRLGIIGSYTRTEKSYSNTVNNITGKVEYASLMAGPSYRFNEYVSAYALVGAAAGKITGTQTTTFLGRSYTVSTDSQDEASVAYGAGLQFNPHPNIAVDVSYEHAKPGDVKVGTWTVGVGYRF</sequence>
<keyword evidence="2" id="KW-1134">Transmembrane beta strand</keyword>
<keyword evidence="4 6" id="KW-0732">Signal</keyword>
<name>A0A1Y2SLQ7_9GAMM</name>
<comment type="subcellular location">
    <subcellularLocation>
        <location evidence="1">Membrane</location>
        <topology evidence="1">Multi-pass membrane protein</topology>
    </subcellularLocation>
</comment>
<evidence type="ECO:0000256" key="1">
    <source>
        <dbReference type="ARBA" id="ARBA00004141"/>
    </source>
</evidence>
<dbReference type="InterPro" id="IPR051723">
    <property type="entry name" value="Bact_OM_Invasion-Related"/>
</dbReference>
<dbReference type="EMBL" id="MUBK01000014">
    <property type="protein sequence ID" value="OTA19830.1"/>
    <property type="molecule type" value="Genomic_DNA"/>
</dbReference>
<dbReference type="PANTHER" id="PTHR35892:SF2">
    <property type="entry name" value="OUTER MEMBRANE PROTEIN PAGN"/>
    <property type="match status" value="1"/>
</dbReference>
<dbReference type="SUPFAM" id="SSF56925">
    <property type="entry name" value="OMPA-like"/>
    <property type="match status" value="1"/>
</dbReference>
<organism evidence="7 8">
    <name type="scientific">Xenorhabdus beddingii</name>
    <dbReference type="NCBI Taxonomy" id="40578"/>
    <lineage>
        <taxon>Bacteria</taxon>
        <taxon>Pseudomonadati</taxon>
        <taxon>Pseudomonadota</taxon>
        <taxon>Gammaproteobacteria</taxon>
        <taxon>Enterobacterales</taxon>
        <taxon>Morganellaceae</taxon>
        <taxon>Xenorhabdus</taxon>
    </lineage>
</organism>
<evidence type="ECO:0000313" key="7">
    <source>
        <dbReference type="EMBL" id="OTA19830.1"/>
    </source>
</evidence>
<keyword evidence="8" id="KW-1185">Reference proteome</keyword>
<dbReference type="Pfam" id="PF06316">
    <property type="entry name" value="Ail_Lom"/>
    <property type="match status" value="1"/>
</dbReference>
<proteinExistence type="predicted"/>
<dbReference type="STRING" id="40578.Xbed_01949"/>
<dbReference type="PROSITE" id="PS00695">
    <property type="entry name" value="ENT_VIR_OMP_2"/>
    <property type="match status" value="1"/>
</dbReference>
<evidence type="ECO:0000256" key="4">
    <source>
        <dbReference type="ARBA" id="ARBA00022729"/>
    </source>
</evidence>
<dbReference type="OrthoDB" id="5873117at2"/>
<dbReference type="Proteomes" id="UP000194204">
    <property type="component" value="Unassembled WGS sequence"/>
</dbReference>
<accession>A0A1Y2SLQ7</accession>
<evidence type="ECO:0000256" key="5">
    <source>
        <dbReference type="ARBA" id="ARBA00023136"/>
    </source>
</evidence>
<dbReference type="PRINTS" id="PR00316">
    <property type="entry name" value="ENTEROVIROMP"/>
</dbReference>
<dbReference type="GO" id="GO:0016020">
    <property type="term" value="C:membrane"/>
    <property type="evidence" value="ECO:0007669"/>
    <property type="project" value="UniProtKB-SubCell"/>
</dbReference>
<dbReference type="AlphaFoldDB" id="A0A1Y2SLQ7"/>
<dbReference type="PANTHER" id="PTHR35892">
    <property type="entry name" value="OUTER MEMBRANE PROTEIN PAGN-RELATED"/>
    <property type="match status" value="1"/>
</dbReference>
<keyword evidence="5" id="KW-0472">Membrane</keyword>
<keyword evidence="3" id="KW-0812">Transmembrane</keyword>
<feature type="chain" id="PRO_5012169455" evidence="6">
    <location>
        <begin position="24"/>
        <end position="185"/>
    </location>
</feature>
<dbReference type="Gene3D" id="2.40.160.20">
    <property type="match status" value="1"/>
</dbReference>
<dbReference type="InterPro" id="IPR000758">
    <property type="entry name" value="Enterovir_OMP"/>
</dbReference>
<dbReference type="RefSeq" id="WP_086112727.1">
    <property type="nucleotide sequence ID" value="NZ_CAWNHF010000046.1"/>
</dbReference>
<feature type="signal peptide" evidence="6">
    <location>
        <begin position="1"/>
        <end position="23"/>
    </location>
</feature>
<evidence type="ECO:0000313" key="8">
    <source>
        <dbReference type="Proteomes" id="UP000194204"/>
    </source>
</evidence>
<evidence type="ECO:0000256" key="6">
    <source>
        <dbReference type="SAM" id="SignalP"/>
    </source>
</evidence>
<dbReference type="GO" id="GO:0044384">
    <property type="term" value="C:host outer membrane"/>
    <property type="evidence" value="ECO:0007669"/>
    <property type="project" value="InterPro"/>
</dbReference>
<evidence type="ECO:0000256" key="2">
    <source>
        <dbReference type="ARBA" id="ARBA00022452"/>
    </source>
</evidence>
<evidence type="ECO:0000256" key="3">
    <source>
        <dbReference type="ARBA" id="ARBA00022692"/>
    </source>
</evidence>